<sequence length="136" mass="14708">MKSPAESPTSPFIDLLRIQQVHAANGESELLLPLEPFHLNAWKIAHGGVTMTLLDSALALAARSVAPANTGVVTVEMKTNFMQPGQGCLCAFGRVLHKSSTMVYCEGEVRDNNGAFVAKALGTFKFLRERPLGRLK</sequence>
<dbReference type="InterPro" id="IPR052723">
    <property type="entry name" value="Acyl-CoA_thioesterase_PaaI"/>
</dbReference>
<evidence type="ECO:0000313" key="1">
    <source>
        <dbReference type="EMBL" id="BBE09168.1"/>
    </source>
</evidence>
<proteinExistence type="predicted"/>
<gene>
    <name evidence="1" type="ORF">MCB1EB_1007</name>
</gene>
<dbReference type="InterPro" id="IPR003736">
    <property type="entry name" value="PAAI_dom"/>
</dbReference>
<name>A0A2Z6EUT2_9BURK</name>
<dbReference type="KEGG" id="mcys:MCB1EB_1007"/>
<dbReference type="InterPro" id="IPR029069">
    <property type="entry name" value="HotDog_dom_sf"/>
</dbReference>
<dbReference type="Pfam" id="PF03061">
    <property type="entry name" value="4HBT"/>
    <property type="match status" value="1"/>
</dbReference>
<dbReference type="PANTHER" id="PTHR42856:SF1">
    <property type="entry name" value="ACYL-COENZYME A THIOESTERASE PAAI"/>
    <property type="match status" value="1"/>
</dbReference>
<reference evidence="1 2" key="1">
    <citation type="journal article" date="2018" name="Microbes Environ.">
        <title>Comparative Genomic Insights into Endofungal Lifestyles of Two Bacterial Endosymbionts, Mycoavidus cysteinexigens and Burkholderia rhizoxinica.</title>
        <authorList>
            <person name="Sharmin D."/>
            <person name="Guo Y."/>
            <person name="Nishizawa T."/>
            <person name="Ohshima S."/>
            <person name="Sato Y."/>
            <person name="Takashima Y."/>
            <person name="Narisawa K."/>
            <person name="Ohta H."/>
        </authorList>
    </citation>
    <scope>NUCLEOTIDE SEQUENCE [LARGE SCALE GENOMIC DNA]</scope>
    <source>
        <strain evidence="1 2">B1-EB</strain>
    </source>
</reference>
<dbReference type="NCBIfam" id="TIGR00369">
    <property type="entry name" value="unchar_dom_1"/>
    <property type="match status" value="1"/>
</dbReference>
<evidence type="ECO:0000313" key="2">
    <source>
        <dbReference type="Proteomes" id="UP000282597"/>
    </source>
</evidence>
<dbReference type="CDD" id="cd03443">
    <property type="entry name" value="PaaI_thioesterase"/>
    <property type="match status" value="1"/>
</dbReference>
<accession>A0A2Z6EUT2</accession>
<dbReference type="EMBL" id="AP018150">
    <property type="protein sequence ID" value="BBE09168.1"/>
    <property type="molecule type" value="Genomic_DNA"/>
</dbReference>
<dbReference type="PANTHER" id="PTHR42856">
    <property type="entry name" value="ACYL-COENZYME A THIOESTERASE PAAI"/>
    <property type="match status" value="1"/>
</dbReference>
<protein>
    <submittedName>
        <fullName evidence="1">Phenylacetic acid degradation-related protein</fullName>
    </submittedName>
</protein>
<dbReference type="Gene3D" id="3.10.129.10">
    <property type="entry name" value="Hotdog Thioesterase"/>
    <property type="match status" value="1"/>
</dbReference>
<dbReference type="InterPro" id="IPR006683">
    <property type="entry name" value="Thioestr_dom"/>
</dbReference>
<organism evidence="1 2">
    <name type="scientific">Mycoavidus cysteinexigens</name>
    <dbReference type="NCBI Taxonomy" id="1553431"/>
    <lineage>
        <taxon>Bacteria</taxon>
        <taxon>Pseudomonadati</taxon>
        <taxon>Pseudomonadota</taxon>
        <taxon>Betaproteobacteria</taxon>
        <taxon>Burkholderiales</taxon>
        <taxon>Burkholderiaceae</taxon>
        <taxon>Mycoavidus</taxon>
    </lineage>
</organism>
<dbReference type="RefSeq" id="WP_045362415.1">
    <property type="nucleotide sequence ID" value="NZ_AP018150.1"/>
</dbReference>
<dbReference type="SUPFAM" id="SSF54637">
    <property type="entry name" value="Thioesterase/thiol ester dehydrase-isomerase"/>
    <property type="match status" value="1"/>
</dbReference>
<dbReference type="AlphaFoldDB" id="A0A2Z6EUT2"/>
<dbReference type="Proteomes" id="UP000282597">
    <property type="component" value="Chromosome"/>
</dbReference>
<keyword evidence="2" id="KW-1185">Reference proteome</keyword>
<dbReference type="GO" id="GO:0016289">
    <property type="term" value="F:acyl-CoA hydrolase activity"/>
    <property type="evidence" value="ECO:0007669"/>
    <property type="project" value="TreeGrafter"/>
</dbReference>